<accession>A0A8J5TRV8</accession>
<dbReference type="EMBL" id="JAELUQ010000006">
    <property type="protein sequence ID" value="KAG7411995.1"/>
    <property type="molecule type" value="Genomic_DNA"/>
</dbReference>
<evidence type="ECO:0000256" key="1">
    <source>
        <dbReference type="SAM" id="Phobius"/>
    </source>
</evidence>
<name>A0A8J5TRV8_FUSOX</name>
<sequence length="101" mass="11214">MPPVPSFRYFIVHFLGGSVGLAGVVEVTFCQLEHKPEIISSMLFCFAGCHPEALGEVRLSGLQEPMLLRGEGREVMYLEFGYDPTGVVPENPNLLNARFTR</sequence>
<gene>
    <name evidence="2" type="ORF">Forpe1208_v008615</name>
</gene>
<evidence type="ECO:0000313" key="3">
    <source>
        <dbReference type="Proteomes" id="UP000694050"/>
    </source>
</evidence>
<organism evidence="2 3">
    <name type="scientific">Fusarium oxysporum f. sp. rapae</name>
    <dbReference type="NCBI Taxonomy" id="485398"/>
    <lineage>
        <taxon>Eukaryota</taxon>
        <taxon>Fungi</taxon>
        <taxon>Dikarya</taxon>
        <taxon>Ascomycota</taxon>
        <taxon>Pezizomycotina</taxon>
        <taxon>Sordariomycetes</taxon>
        <taxon>Hypocreomycetidae</taxon>
        <taxon>Hypocreales</taxon>
        <taxon>Nectriaceae</taxon>
        <taxon>Fusarium</taxon>
        <taxon>Fusarium oxysporum species complex</taxon>
    </lineage>
</organism>
<evidence type="ECO:0000313" key="2">
    <source>
        <dbReference type="EMBL" id="KAG7411995.1"/>
    </source>
</evidence>
<dbReference type="Proteomes" id="UP000694050">
    <property type="component" value="Unassembled WGS sequence"/>
</dbReference>
<keyword evidence="1" id="KW-0472">Membrane</keyword>
<keyword evidence="1" id="KW-1133">Transmembrane helix</keyword>
<comment type="caution">
    <text evidence="2">The sequence shown here is derived from an EMBL/GenBank/DDBJ whole genome shotgun (WGS) entry which is preliminary data.</text>
</comment>
<reference evidence="2" key="1">
    <citation type="submission" date="2021-04" db="EMBL/GenBank/DDBJ databases">
        <title>First draft genome resource for Brassicaceae pathogens Fusarium oxysporum f. sp. raphani and Fusarium oxysporum f. sp. rapae.</title>
        <authorList>
            <person name="Asai S."/>
        </authorList>
    </citation>
    <scope>NUCLEOTIDE SEQUENCE</scope>
    <source>
        <strain evidence="2">Tf1208</strain>
    </source>
</reference>
<keyword evidence="1" id="KW-0812">Transmembrane</keyword>
<proteinExistence type="predicted"/>
<protein>
    <submittedName>
        <fullName evidence="2">Uncharacterized protein</fullName>
    </submittedName>
</protein>
<feature type="transmembrane region" description="Helical" evidence="1">
    <location>
        <begin position="6"/>
        <end position="25"/>
    </location>
</feature>
<dbReference type="AlphaFoldDB" id="A0A8J5TRV8"/>